<feature type="compositionally biased region" description="Basic residues" evidence="1">
    <location>
        <begin position="129"/>
        <end position="138"/>
    </location>
</feature>
<keyword evidence="3" id="KW-0547">Nucleotide-binding</keyword>
<dbReference type="Proteomes" id="UP000239899">
    <property type="component" value="Unassembled WGS sequence"/>
</dbReference>
<dbReference type="PANTHER" id="PTHR33418">
    <property type="entry name" value="HELICASE-ASSOCIATED"/>
    <property type="match status" value="1"/>
</dbReference>
<dbReference type="PANTHER" id="PTHR33418:SF1">
    <property type="entry name" value="HELICASE-ASSOCIATED DOMAIN-CONTAINING PROTEIN"/>
    <property type="match status" value="1"/>
</dbReference>
<feature type="region of interest" description="Disordered" evidence="1">
    <location>
        <begin position="86"/>
        <end position="167"/>
    </location>
</feature>
<dbReference type="Gene3D" id="6.10.140.530">
    <property type="match status" value="3"/>
</dbReference>
<sequence length="628" mass="66552">MAPVAASALACPTLGNAMKERHAVVTEALGPSVWTKLHVQLSAGQIRRDMAALLPPTGHEGESAEGAYIVVRVLERAQRTPPLQESMWELPPLGSHGHPPPASQRRALRWPLPTGAAAAPATSADRPHRSGRALRRPSRYAGEEELEAMEPCEDEEMEEEEEGSLAGRAPAAELAAIAAPGASSGAPASGAASPLRGLHRLPSRQAESHAYMTVQDLHDMEEGAVPAVPPAPGRSPLMVGEYAGGSPYAHVAVQQAPPWLASQPAGLARSSALPPAGFTAAAGAALPFMQQAQHKLAGPAARALCSPQHAKAAQQELEHWMEQQRHRWRQGTLSDERRRRLEGLGVHFHAPHELSWEQHFAELLAFKEELGHADVPARWPPNPALAAWVEAQRRRWRGTQGAPLTAPQHSRLLSCGFQFELQQRGDEAWEARYTQLLQLQQQRGGSLGDKRVPAAGGLRQWATAQRQLWRQGALPPERASRLAALGLLRGARERWLDQLAELDGLVACLGLPAVHALLLLAPSPAAAAGMAEAAVRAAHGDGDAAPGSGSAVHGGSAASSRGAQGSGPTAGALEDLTGPRTVGAHPAAAAARWWFRHLRASAVPAKSVEALQARGLGSLLLLRNAVQK</sequence>
<keyword evidence="3" id="KW-0378">Hydrolase</keyword>
<dbReference type="InterPro" id="IPR005114">
    <property type="entry name" value="Helicase_assoc"/>
</dbReference>
<evidence type="ECO:0000313" key="4">
    <source>
        <dbReference type="Proteomes" id="UP000239899"/>
    </source>
</evidence>
<feature type="compositionally biased region" description="Low complexity" evidence="1">
    <location>
        <begin position="113"/>
        <end position="124"/>
    </location>
</feature>
<dbReference type="OrthoDB" id="10610477at2759"/>
<proteinExistence type="predicted"/>
<feature type="domain" description="Helicase-associated" evidence="2">
    <location>
        <begin position="352"/>
        <end position="417"/>
    </location>
</feature>
<protein>
    <submittedName>
        <fullName evidence="3">DEAD DEAH box helicase</fullName>
    </submittedName>
</protein>
<feature type="compositionally biased region" description="Acidic residues" evidence="1">
    <location>
        <begin position="143"/>
        <end position="163"/>
    </location>
</feature>
<dbReference type="GO" id="GO:0004386">
    <property type="term" value="F:helicase activity"/>
    <property type="evidence" value="ECO:0007669"/>
    <property type="project" value="UniProtKB-KW"/>
</dbReference>
<feature type="compositionally biased region" description="Low complexity" evidence="1">
    <location>
        <begin position="540"/>
        <end position="567"/>
    </location>
</feature>
<keyword evidence="4" id="KW-1185">Reference proteome</keyword>
<name>A0A2P6U0W9_CHLSO</name>
<comment type="caution">
    <text evidence="3">The sequence shown here is derived from an EMBL/GenBank/DDBJ whole genome shotgun (WGS) entry which is preliminary data.</text>
</comment>
<evidence type="ECO:0000256" key="1">
    <source>
        <dbReference type="SAM" id="MobiDB-lite"/>
    </source>
</evidence>
<feature type="domain" description="Helicase-associated" evidence="2">
    <location>
        <begin position="426"/>
        <end position="486"/>
    </location>
</feature>
<keyword evidence="3" id="KW-0067">ATP-binding</keyword>
<organism evidence="3 4">
    <name type="scientific">Chlorella sorokiniana</name>
    <name type="common">Freshwater green alga</name>
    <dbReference type="NCBI Taxonomy" id="3076"/>
    <lineage>
        <taxon>Eukaryota</taxon>
        <taxon>Viridiplantae</taxon>
        <taxon>Chlorophyta</taxon>
        <taxon>core chlorophytes</taxon>
        <taxon>Trebouxiophyceae</taxon>
        <taxon>Chlorellales</taxon>
        <taxon>Chlorellaceae</taxon>
        <taxon>Chlorella clade</taxon>
        <taxon>Chlorella</taxon>
    </lineage>
</organism>
<reference evidence="3 4" key="1">
    <citation type="journal article" date="2018" name="Plant J.">
        <title>Genome sequences of Chlorella sorokiniana UTEX 1602 and Micractinium conductrix SAG 241.80: implications to maltose excretion by a green alga.</title>
        <authorList>
            <person name="Arriola M.B."/>
            <person name="Velmurugan N."/>
            <person name="Zhang Y."/>
            <person name="Plunkett M.H."/>
            <person name="Hondzo H."/>
            <person name="Barney B.M."/>
        </authorList>
    </citation>
    <scope>NUCLEOTIDE SEQUENCE [LARGE SCALE GENOMIC DNA]</scope>
    <source>
        <strain evidence="4">UTEX 1602</strain>
    </source>
</reference>
<feature type="region of interest" description="Disordered" evidence="1">
    <location>
        <begin position="540"/>
        <end position="578"/>
    </location>
</feature>
<keyword evidence="3" id="KW-0347">Helicase</keyword>
<evidence type="ECO:0000259" key="2">
    <source>
        <dbReference type="Pfam" id="PF03457"/>
    </source>
</evidence>
<dbReference type="AlphaFoldDB" id="A0A2P6U0W9"/>
<dbReference type="Pfam" id="PF03457">
    <property type="entry name" value="HA"/>
    <property type="match status" value="2"/>
</dbReference>
<gene>
    <name evidence="3" type="ORF">C2E21_1436</name>
</gene>
<dbReference type="EMBL" id="LHPG02000003">
    <property type="protein sequence ID" value="PRW59961.1"/>
    <property type="molecule type" value="Genomic_DNA"/>
</dbReference>
<evidence type="ECO:0000313" key="3">
    <source>
        <dbReference type="EMBL" id="PRW59961.1"/>
    </source>
</evidence>
<accession>A0A2P6U0W9</accession>